<evidence type="ECO:0000256" key="1">
    <source>
        <dbReference type="SAM" id="MobiDB-lite"/>
    </source>
</evidence>
<accession>A0A151P4J9</accession>
<gene>
    <name evidence="2" type="ORF">Y1Q_0017387</name>
</gene>
<feature type="region of interest" description="Disordered" evidence="1">
    <location>
        <begin position="226"/>
        <end position="282"/>
    </location>
</feature>
<feature type="compositionally biased region" description="Basic and acidic residues" evidence="1">
    <location>
        <begin position="234"/>
        <end position="247"/>
    </location>
</feature>
<name>A0A151P4J9_ALLMI</name>
<comment type="caution">
    <text evidence="2">The sequence shown here is derived from an EMBL/GenBank/DDBJ whole genome shotgun (WGS) entry which is preliminary data.</text>
</comment>
<reference evidence="2 3" key="1">
    <citation type="journal article" date="2012" name="Genome Biol.">
        <title>Sequencing three crocodilian genomes to illuminate the evolution of archosaurs and amniotes.</title>
        <authorList>
            <person name="St John J.A."/>
            <person name="Braun E.L."/>
            <person name="Isberg S.R."/>
            <person name="Miles L.G."/>
            <person name="Chong A.Y."/>
            <person name="Gongora J."/>
            <person name="Dalzell P."/>
            <person name="Moran C."/>
            <person name="Bed'hom B."/>
            <person name="Abzhanov A."/>
            <person name="Burgess S.C."/>
            <person name="Cooksey A.M."/>
            <person name="Castoe T.A."/>
            <person name="Crawford N.G."/>
            <person name="Densmore L.D."/>
            <person name="Drew J.C."/>
            <person name="Edwards S.V."/>
            <person name="Faircloth B.C."/>
            <person name="Fujita M.K."/>
            <person name="Greenwold M.J."/>
            <person name="Hoffmann F.G."/>
            <person name="Howard J.M."/>
            <person name="Iguchi T."/>
            <person name="Janes D.E."/>
            <person name="Khan S.Y."/>
            <person name="Kohno S."/>
            <person name="de Koning A.J."/>
            <person name="Lance S.L."/>
            <person name="McCarthy F.M."/>
            <person name="McCormack J.E."/>
            <person name="Merchant M.E."/>
            <person name="Peterson D.G."/>
            <person name="Pollock D.D."/>
            <person name="Pourmand N."/>
            <person name="Raney B.J."/>
            <person name="Roessler K.A."/>
            <person name="Sanford J.R."/>
            <person name="Sawyer R.H."/>
            <person name="Schmidt C.J."/>
            <person name="Triplett E.W."/>
            <person name="Tuberville T.D."/>
            <person name="Venegas-Anaya M."/>
            <person name="Howard J.T."/>
            <person name="Jarvis E.D."/>
            <person name="Guillette L.J.Jr."/>
            <person name="Glenn T.C."/>
            <person name="Green R.E."/>
            <person name="Ray D.A."/>
        </authorList>
    </citation>
    <scope>NUCLEOTIDE SEQUENCE [LARGE SCALE GENOMIC DNA]</scope>
    <source>
        <strain evidence="2">KSC_2009_1</strain>
    </source>
</reference>
<evidence type="ECO:0000313" key="2">
    <source>
        <dbReference type="EMBL" id="KYO43984.1"/>
    </source>
</evidence>
<protein>
    <submittedName>
        <fullName evidence="2">Uncharacterized protein</fullName>
    </submittedName>
</protein>
<evidence type="ECO:0000313" key="3">
    <source>
        <dbReference type="Proteomes" id="UP000050525"/>
    </source>
</evidence>
<sequence length="282" mass="31133">MRRLREILGRAKLGAAWGRVEETLPPQCTHCPMPGHRLSLEHTLQLVERRLQHMTWHLMSNVILPRPACPAPSWISEEPEEMEDPDAAFVQPPSHAAVGDAFMGPLLLACLRETFVLLEESGVALPGPVWHPPKSPPGQADGCQSQPMPVPVLEPAVVQHLDYHIWCLELQRQLGLPSLDAKSLACLIPPVPLRCPRPMYAERHRLWKSISHTPQDSRAALRVSHPLPALPEKPPQREEAEAVKTEEPGSDPQDKTVQPPGLDTQEPRVCLSGPCPAGPRGS</sequence>
<dbReference type="AlphaFoldDB" id="A0A151P4J9"/>
<proteinExistence type="predicted"/>
<dbReference type="Proteomes" id="UP000050525">
    <property type="component" value="Unassembled WGS sequence"/>
</dbReference>
<keyword evidence="3" id="KW-1185">Reference proteome</keyword>
<organism evidence="2 3">
    <name type="scientific">Alligator mississippiensis</name>
    <name type="common">American alligator</name>
    <dbReference type="NCBI Taxonomy" id="8496"/>
    <lineage>
        <taxon>Eukaryota</taxon>
        <taxon>Metazoa</taxon>
        <taxon>Chordata</taxon>
        <taxon>Craniata</taxon>
        <taxon>Vertebrata</taxon>
        <taxon>Euteleostomi</taxon>
        <taxon>Archelosauria</taxon>
        <taxon>Archosauria</taxon>
        <taxon>Crocodylia</taxon>
        <taxon>Alligatoridae</taxon>
        <taxon>Alligatorinae</taxon>
        <taxon>Alligator</taxon>
    </lineage>
</organism>
<dbReference type="EMBL" id="AKHW03001003">
    <property type="protein sequence ID" value="KYO43984.1"/>
    <property type="molecule type" value="Genomic_DNA"/>
</dbReference>